<organism evidence="1 2">
    <name type="scientific">Triparma laevis f. inornata</name>
    <dbReference type="NCBI Taxonomy" id="1714386"/>
    <lineage>
        <taxon>Eukaryota</taxon>
        <taxon>Sar</taxon>
        <taxon>Stramenopiles</taxon>
        <taxon>Ochrophyta</taxon>
        <taxon>Bolidophyceae</taxon>
        <taxon>Parmales</taxon>
        <taxon>Triparmaceae</taxon>
        <taxon>Triparma</taxon>
    </lineage>
</organism>
<sequence length="179" mass="20059">MTILKNVTVKIRRLASTHELYIVSNESLSKFRNADKMKKAVEVKCYKIEKFLEEVGVNVKGTNVARSEATSYEYDISASEHHILTRRFAPRLASLAAPPVAVILALSKDKCRKGIGKGAYEIIENDMNSNNLTIDKNESFFVGDADGHGSVAADADLRFAKVRTCEKRSDKLRIRQLRL</sequence>
<reference evidence="2" key="1">
    <citation type="journal article" date="2023" name="Commun. Biol.">
        <title>Genome analysis of Parmales, the sister group of diatoms, reveals the evolutionary specialization of diatoms from phago-mixotrophs to photoautotrophs.</title>
        <authorList>
            <person name="Ban H."/>
            <person name="Sato S."/>
            <person name="Yoshikawa S."/>
            <person name="Yamada K."/>
            <person name="Nakamura Y."/>
            <person name="Ichinomiya M."/>
            <person name="Sato N."/>
            <person name="Blanc-Mathieu R."/>
            <person name="Endo H."/>
            <person name="Kuwata A."/>
            <person name="Ogata H."/>
        </authorList>
    </citation>
    <scope>NUCLEOTIDE SEQUENCE [LARGE SCALE GENOMIC DNA]</scope>
</reference>
<dbReference type="AlphaFoldDB" id="A0A9W7AM98"/>
<accession>A0A9W7AM98</accession>
<dbReference type="EMBL" id="BLQM01000161">
    <property type="protein sequence ID" value="GMH70914.1"/>
    <property type="molecule type" value="Genomic_DNA"/>
</dbReference>
<comment type="caution">
    <text evidence="1">The sequence shown here is derived from an EMBL/GenBank/DDBJ whole genome shotgun (WGS) entry which is preliminary data.</text>
</comment>
<evidence type="ECO:0000313" key="1">
    <source>
        <dbReference type="EMBL" id="GMH70914.1"/>
    </source>
</evidence>
<dbReference type="Proteomes" id="UP001162640">
    <property type="component" value="Unassembled WGS sequence"/>
</dbReference>
<evidence type="ECO:0000313" key="2">
    <source>
        <dbReference type="Proteomes" id="UP001162640"/>
    </source>
</evidence>
<gene>
    <name evidence="1" type="ORF">TL16_g05525</name>
</gene>
<dbReference type="InterPro" id="IPR023214">
    <property type="entry name" value="HAD_sf"/>
</dbReference>
<proteinExistence type="predicted"/>
<dbReference type="InterPro" id="IPR013954">
    <property type="entry name" value="PNK3P"/>
</dbReference>
<dbReference type="Gene3D" id="3.40.50.1000">
    <property type="entry name" value="HAD superfamily/HAD-like"/>
    <property type="match status" value="1"/>
</dbReference>
<name>A0A9W7AM98_9STRA</name>
<dbReference type="Pfam" id="PF08645">
    <property type="entry name" value="PNK3P"/>
    <property type="match status" value="1"/>
</dbReference>
<protein>
    <submittedName>
        <fullName evidence="1">Uncharacterized protein</fullName>
    </submittedName>
</protein>